<dbReference type="GO" id="GO:0005978">
    <property type="term" value="P:glycogen biosynthetic process"/>
    <property type="evidence" value="ECO:0007669"/>
    <property type="project" value="UniProtKB-UniRule"/>
</dbReference>
<reference evidence="10 11" key="1">
    <citation type="submission" date="2018-07" db="EMBL/GenBank/DDBJ databases">
        <title>Genomic Encyclopedia of Type Strains, Phase IV (KMG-IV): sequencing the most valuable type-strain genomes for metagenomic binning, comparative biology and taxonomic classification.</title>
        <authorList>
            <person name="Goeker M."/>
        </authorList>
    </citation>
    <scope>NUCLEOTIDE SEQUENCE [LARGE SCALE GENOMIC DNA]</scope>
    <source>
        <strain evidence="10 11">DSM 27696</strain>
    </source>
</reference>
<comment type="function">
    <text evidence="2 7">Synthesizes alpha-1,4-glucan chains using ADP-glucose.</text>
</comment>
<dbReference type="PANTHER" id="PTHR45825">
    <property type="entry name" value="GRANULE-BOUND STARCH SYNTHASE 1, CHLOROPLASTIC/AMYLOPLASTIC"/>
    <property type="match status" value="1"/>
</dbReference>
<dbReference type="InterPro" id="IPR013534">
    <property type="entry name" value="Starch_synth_cat_dom"/>
</dbReference>
<dbReference type="GO" id="GO:0004373">
    <property type="term" value="F:alpha-1,4-glucan glucosyltransferase (UDP-glucose donor) activity"/>
    <property type="evidence" value="ECO:0007669"/>
    <property type="project" value="InterPro"/>
</dbReference>
<comment type="similarity">
    <text evidence="3 7">Belongs to the glycosyltransferase 1 family. Bacterial/plant glycogen synthase subfamily.</text>
</comment>
<keyword evidence="11" id="KW-1185">Reference proteome</keyword>
<organism evidence="10 11">
    <name type="scientific">Saliterribacillus persicus</name>
    <dbReference type="NCBI Taxonomy" id="930114"/>
    <lineage>
        <taxon>Bacteria</taxon>
        <taxon>Bacillati</taxon>
        <taxon>Bacillota</taxon>
        <taxon>Bacilli</taxon>
        <taxon>Bacillales</taxon>
        <taxon>Bacillaceae</taxon>
        <taxon>Saliterribacillus</taxon>
    </lineage>
</organism>
<proteinExistence type="inferred from homology"/>
<sequence>MLLQKEKQYKGDKLYMGKKVLFVASECTPFVKTGGLADVIGSLPQALQQTENIDVSVMLPLYQEIWDNWQNQLTKINSLPLNVGWRKHDATIYHTTHQGIPFYFIKNDYYFSRHGVYGYEDDGERYLFFCQAVMEALKVIDFEADILHAHDWQAGLAIAFANITPPTKQLKTVFTIHNIKYQGILLKDAYADLFNISDEHIGGLEWDGLLNCMKSGIFHADKITTVSPTYAEEITFPFYGEGLDSIIRERKNDVIGILNGIDLNDYNPNTDPHLNTKYSYSRIKKKENKEILQKKLGLKVDPEIPMYVMITRLVEQKGLHLVQAILDEFLNENVQFVLLGTGDYEFENFFYHAEKRNKEKLVSYLGFDEALARQIYASGDFFVMPSLFEPCGLSQLIALQYKTVPIVRETGGLKDTVTPFNEYSLEGNGFSFKNYNAHELLEQLKYSLSIYQNEEKWQALLKNVNKSYYSWDDSAHAYADLYHELHQA</sequence>
<keyword evidence="4 7" id="KW-0328">Glycosyltransferase</keyword>
<evidence type="ECO:0000256" key="7">
    <source>
        <dbReference type="HAMAP-Rule" id="MF_00484"/>
    </source>
</evidence>
<feature type="binding site" evidence="7">
    <location>
        <position position="32"/>
    </location>
    <ligand>
        <name>ADP-alpha-D-glucose</name>
        <dbReference type="ChEBI" id="CHEBI:57498"/>
    </ligand>
</feature>
<dbReference type="Gene3D" id="3.40.50.2000">
    <property type="entry name" value="Glycogen Phosphorylase B"/>
    <property type="match status" value="2"/>
</dbReference>
<keyword evidence="5 7" id="KW-0808">Transferase</keyword>
<comment type="caution">
    <text evidence="10">The sequence shown here is derived from an EMBL/GenBank/DDBJ whole genome shotgun (WGS) entry which is preliminary data.</text>
</comment>
<dbReference type="Proteomes" id="UP000252585">
    <property type="component" value="Unassembled WGS sequence"/>
</dbReference>
<dbReference type="HAMAP" id="MF_00484">
    <property type="entry name" value="Glycogen_synth"/>
    <property type="match status" value="1"/>
</dbReference>
<feature type="domain" description="Starch synthase catalytic" evidence="9">
    <location>
        <begin position="19"/>
        <end position="249"/>
    </location>
</feature>
<name>A0A368YFJ2_9BACI</name>
<evidence type="ECO:0000313" key="10">
    <source>
        <dbReference type="EMBL" id="RCW76954.1"/>
    </source>
</evidence>
<comment type="catalytic activity">
    <reaction evidence="1 7">
        <text>[(1-&gt;4)-alpha-D-glucosyl](n) + ADP-alpha-D-glucose = [(1-&gt;4)-alpha-D-glucosyl](n+1) + ADP + H(+)</text>
        <dbReference type="Rhea" id="RHEA:18189"/>
        <dbReference type="Rhea" id="RHEA-COMP:9584"/>
        <dbReference type="Rhea" id="RHEA-COMP:9587"/>
        <dbReference type="ChEBI" id="CHEBI:15378"/>
        <dbReference type="ChEBI" id="CHEBI:15444"/>
        <dbReference type="ChEBI" id="CHEBI:57498"/>
        <dbReference type="ChEBI" id="CHEBI:456216"/>
        <dbReference type="EC" id="2.4.1.21"/>
    </reaction>
</comment>
<comment type="pathway">
    <text evidence="7">Glycan biosynthesis; glycogen biosynthesis.</text>
</comment>
<dbReference type="GO" id="GO:0009011">
    <property type="term" value="F:alpha-1,4-glucan glucosyltransferase (ADP-glucose donor) activity"/>
    <property type="evidence" value="ECO:0007669"/>
    <property type="project" value="UniProtKB-UniRule"/>
</dbReference>
<dbReference type="SUPFAM" id="SSF53756">
    <property type="entry name" value="UDP-Glycosyltransferase/glycogen phosphorylase"/>
    <property type="match status" value="1"/>
</dbReference>
<dbReference type="InterPro" id="IPR011835">
    <property type="entry name" value="GS/SS"/>
</dbReference>
<evidence type="ECO:0000259" key="9">
    <source>
        <dbReference type="Pfam" id="PF08323"/>
    </source>
</evidence>
<evidence type="ECO:0000256" key="3">
    <source>
        <dbReference type="ARBA" id="ARBA00010281"/>
    </source>
</evidence>
<accession>A0A368YFJ2</accession>
<dbReference type="Pfam" id="PF00534">
    <property type="entry name" value="Glycos_transf_1"/>
    <property type="match status" value="1"/>
</dbReference>
<evidence type="ECO:0000259" key="8">
    <source>
        <dbReference type="Pfam" id="PF00534"/>
    </source>
</evidence>
<evidence type="ECO:0000256" key="4">
    <source>
        <dbReference type="ARBA" id="ARBA00022676"/>
    </source>
</evidence>
<gene>
    <name evidence="7" type="primary">glgA</name>
    <name evidence="10" type="ORF">DFR57_102229</name>
</gene>
<dbReference type="InterPro" id="IPR001296">
    <property type="entry name" value="Glyco_trans_1"/>
</dbReference>
<dbReference type="CDD" id="cd03791">
    <property type="entry name" value="GT5_Glycogen_synthase_DULL1-like"/>
    <property type="match status" value="1"/>
</dbReference>
<dbReference type="EMBL" id="QPJJ01000002">
    <property type="protein sequence ID" value="RCW76954.1"/>
    <property type="molecule type" value="Genomic_DNA"/>
</dbReference>
<dbReference type="EC" id="2.4.1.21" evidence="7"/>
<keyword evidence="6 7" id="KW-0320">Glycogen biosynthesis</keyword>
<dbReference type="UniPathway" id="UPA00164"/>
<evidence type="ECO:0000313" key="11">
    <source>
        <dbReference type="Proteomes" id="UP000252585"/>
    </source>
</evidence>
<dbReference type="NCBIfam" id="TIGR02095">
    <property type="entry name" value="glgA"/>
    <property type="match status" value="1"/>
</dbReference>
<dbReference type="Pfam" id="PF08323">
    <property type="entry name" value="Glyco_transf_5"/>
    <property type="match status" value="1"/>
</dbReference>
<evidence type="ECO:0000256" key="2">
    <source>
        <dbReference type="ARBA" id="ARBA00002764"/>
    </source>
</evidence>
<dbReference type="AlphaFoldDB" id="A0A368YFJ2"/>
<evidence type="ECO:0000256" key="6">
    <source>
        <dbReference type="ARBA" id="ARBA00023056"/>
    </source>
</evidence>
<evidence type="ECO:0000256" key="1">
    <source>
        <dbReference type="ARBA" id="ARBA00001478"/>
    </source>
</evidence>
<dbReference type="PANTHER" id="PTHR45825:SF11">
    <property type="entry name" value="ALPHA AMYLASE DOMAIN-CONTAINING PROTEIN"/>
    <property type="match status" value="1"/>
</dbReference>
<feature type="domain" description="Glycosyl transferase family 1" evidence="8">
    <location>
        <begin position="303"/>
        <end position="457"/>
    </location>
</feature>
<evidence type="ECO:0000256" key="5">
    <source>
        <dbReference type="ARBA" id="ARBA00022679"/>
    </source>
</evidence>
<protein>
    <recommendedName>
        <fullName evidence="7">Glycogen synthase</fullName>
        <ecNumber evidence="7">2.4.1.21</ecNumber>
    </recommendedName>
    <alternativeName>
        <fullName evidence="7">Starch [bacterial glycogen] synthase</fullName>
    </alternativeName>
</protein>